<evidence type="ECO:0000256" key="3">
    <source>
        <dbReference type="ARBA" id="ARBA00022670"/>
    </source>
</evidence>
<proteinExistence type="inferred from homology"/>
<keyword evidence="3 7" id="KW-0645">Protease</keyword>
<dbReference type="SUPFAM" id="SSF54001">
    <property type="entry name" value="Cysteine proteinases"/>
    <property type="match status" value="1"/>
</dbReference>
<dbReference type="InterPro" id="IPR028889">
    <property type="entry name" value="USP"/>
</dbReference>
<evidence type="ECO:0000259" key="9">
    <source>
        <dbReference type="PROSITE" id="PS50235"/>
    </source>
</evidence>
<dbReference type="Gene3D" id="3.40.250.10">
    <property type="entry name" value="Rhodanese-like domain"/>
    <property type="match status" value="1"/>
</dbReference>
<name>A0ABP0ZFV4_9ASCO</name>
<dbReference type="PANTHER" id="PTHR21646">
    <property type="entry name" value="UBIQUITIN CARBOXYL-TERMINAL HYDROLASE"/>
    <property type="match status" value="1"/>
</dbReference>
<dbReference type="EMBL" id="OZ022406">
    <property type="protein sequence ID" value="CAK9436749.1"/>
    <property type="molecule type" value="Genomic_DNA"/>
</dbReference>
<dbReference type="GeneID" id="92206467"/>
<evidence type="ECO:0000256" key="2">
    <source>
        <dbReference type="ARBA" id="ARBA00009085"/>
    </source>
</evidence>
<comment type="similarity">
    <text evidence="2 7">Belongs to the peptidase C19 family.</text>
</comment>
<evidence type="ECO:0000256" key="5">
    <source>
        <dbReference type="ARBA" id="ARBA00022801"/>
    </source>
</evidence>
<evidence type="ECO:0000256" key="1">
    <source>
        <dbReference type="ARBA" id="ARBA00000707"/>
    </source>
</evidence>
<dbReference type="Proteomes" id="UP001497383">
    <property type="component" value="Chromosome 2"/>
</dbReference>
<dbReference type="InterPro" id="IPR036873">
    <property type="entry name" value="Rhodanese-like_dom_sf"/>
</dbReference>
<dbReference type="InterPro" id="IPR038765">
    <property type="entry name" value="Papain-like_cys_pep_sf"/>
</dbReference>
<organism evidence="10 11">
    <name type="scientific">Lodderomyces beijingensis</name>
    <dbReference type="NCBI Taxonomy" id="1775926"/>
    <lineage>
        <taxon>Eukaryota</taxon>
        <taxon>Fungi</taxon>
        <taxon>Dikarya</taxon>
        <taxon>Ascomycota</taxon>
        <taxon>Saccharomycotina</taxon>
        <taxon>Pichiomycetes</taxon>
        <taxon>Debaryomycetaceae</taxon>
        <taxon>Candida/Lodderomyces clade</taxon>
        <taxon>Lodderomyces</taxon>
    </lineage>
</organism>
<keyword evidence="5 7" id="KW-0378">Hydrolase</keyword>
<feature type="region of interest" description="Disordered" evidence="8">
    <location>
        <begin position="366"/>
        <end position="399"/>
    </location>
</feature>
<gene>
    <name evidence="10" type="ORF">LODBEIA_P12710</name>
</gene>
<dbReference type="PANTHER" id="PTHR21646:SF95">
    <property type="entry name" value="UBIQUITIN CARBOXYL-TERMINAL HYDROLASE 4-RELATED"/>
    <property type="match status" value="1"/>
</dbReference>
<evidence type="ECO:0000256" key="8">
    <source>
        <dbReference type="SAM" id="MobiDB-lite"/>
    </source>
</evidence>
<dbReference type="InterPro" id="IPR018200">
    <property type="entry name" value="USP_CS"/>
</dbReference>
<keyword evidence="11" id="KW-1185">Reference proteome</keyword>
<evidence type="ECO:0000256" key="6">
    <source>
        <dbReference type="ARBA" id="ARBA00022807"/>
    </source>
</evidence>
<dbReference type="PROSITE" id="PS00972">
    <property type="entry name" value="USP_1"/>
    <property type="match status" value="1"/>
</dbReference>
<feature type="compositionally biased region" description="Low complexity" evidence="8">
    <location>
        <begin position="373"/>
        <end position="391"/>
    </location>
</feature>
<dbReference type="Gene3D" id="3.90.70.10">
    <property type="entry name" value="Cysteine proteinases"/>
    <property type="match status" value="1"/>
</dbReference>
<dbReference type="RefSeq" id="XP_066828209.1">
    <property type="nucleotide sequence ID" value="XM_066971141.1"/>
</dbReference>
<dbReference type="Pfam" id="PF00443">
    <property type="entry name" value="UCH"/>
    <property type="match status" value="1"/>
</dbReference>
<dbReference type="EC" id="3.4.19.12" evidence="7"/>
<keyword evidence="6 7" id="KW-0788">Thiol protease</keyword>
<evidence type="ECO:0000256" key="7">
    <source>
        <dbReference type="RuleBase" id="RU366025"/>
    </source>
</evidence>
<evidence type="ECO:0000313" key="11">
    <source>
        <dbReference type="Proteomes" id="UP001497383"/>
    </source>
</evidence>
<dbReference type="InterPro" id="IPR001394">
    <property type="entry name" value="Peptidase_C19_UCH"/>
</dbReference>
<dbReference type="PROSITE" id="PS00973">
    <property type="entry name" value="USP_2"/>
    <property type="match status" value="1"/>
</dbReference>
<dbReference type="InterPro" id="IPR050185">
    <property type="entry name" value="Ub_carboxyl-term_hydrolase"/>
</dbReference>
<reference evidence="10 11" key="1">
    <citation type="submission" date="2024-03" db="EMBL/GenBank/DDBJ databases">
        <authorList>
            <person name="Brejova B."/>
        </authorList>
    </citation>
    <scope>NUCLEOTIDE SEQUENCE [LARGE SCALE GENOMIC DNA]</scope>
    <source>
        <strain evidence="10 11">CBS 14171</strain>
    </source>
</reference>
<feature type="domain" description="USP" evidence="9">
    <location>
        <begin position="409"/>
        <end position="800"/>
    </location>
</feature>
<dbReference type="SUPFAM" id="SSF52821">
    <property type="entry name" value="Rhodanese/Cell cycle control phosphatase"/>
    <property type="match status" value="1"/>
</dbReference>
<sequence length="800" mass="91144">MSNSAQSSLNEEAAKILERLIALTAKASAIVGNLIKLLELFNRQYKLRERVGYCDYEIAYVSYVVMKTYLDHSKAKILAKSKDLYTDLFKSIEARETEFNIVANNIKGKEDTDPLKARLNALKGVEPTRSSSTYKSSISPSELERLITKGEEKCLLIDYRLKKDYLNNHIKYAHLVNIDPSIVHSLPEDANDADLESALRYKISYRQLQIFQERHKYEYVVMYNYKYGAAGNDRFANILFDLESNQEYPFTRLVDLLMFRNKYLSSRLKVMPSFLSGGVYNWYTAFGEESLEKSDEKSNSSFSNGATYSTSFVDYLAKSKDNSTSTEVLGIPLVHDEAPANVVSVPKRSKPSTSIGMQPYIPAPAPAPEYKKSNTNTNITTTTKTSSASSSEPSEVKTPKSNILQEFTTGLVNLGNSCYMNCMLQCLVAAPELSSFFFPSITFKDSYKQHINVNNKLGTQGRLTSGFVELMLNMLKNNGKVFSPSKFKAIVGSISPGKQFATCDQQDCVEFLEYLLDGLHEDLNQMAVLDSKEKQKITELTPEQEQSREILPIRLASTIEWERYLKLNFSIIVDKLQGQYLSRLKCLECGFTSTSYNAFSILNLPIPKRLDGAQKKVTLQDCLDGFITTELLDDNNKWYCPKCKRFTKSTKTIAITRLPQILIINFKRFKLNEYDNSFKKLETFVAYPVTDVLDLTKYWSGVGSTLAETLPEHRMTPEQEQERLNNLPKRNQEPPFKYKLFGVANHFGNLTTGHYTAYVYKNDTKQAKKWCYFDDSKVTFNVSPSQVMNKNAYCLFFHRV</sequence>
<keyword evidence="4 7" id="KW-0833">Ubl conjugation pathway</keyword>
<dbReference type="PROSITE" id="PS50235">
    <property type="entry name" value="USP_3"/>
    <property type="match status" value="1"/>
</dbReference>
<dbReference type="CDD" id="cd02674">
    <property type="entry name" value="Peptidase_C19R"/>
    <property type="match status" value="1"/>
</dbReference>
<evidence type="ECO:0000313" key="10">
    <source>
        <dbReference type="EMBL" id="CAK9436749.1"/>
    </source>
</evidence>
<protein>
    <recommendedName>
        <fullName evidence="7">Ubiquitin carboxyl-terminal hydrolase</fullName>
        <ecNumber evidence="7">3.4.19.12</ecNumber>
    </recommendedName>
</protein>
<evidence type="ECO:0000256" key="4">
    <source>
        <dbReference type="ARBA" id="ARBA00022786"/>
    </source>
</evidence>
<accession>A0ABP0ZFV4</accession>
<comment type="catalytic activity">
    <reaction evidence="1 7">
        <text>Thiol-dependent hydrolysis of ester, thioester, amide, peptide and isopeptide bonds formed by the C-terminal Gly of ubiquitin (a 76-residue protein attached to proteins as an intracellular targeting signal).</text>
        <dbReference type="EC" id="3.4.19.12"/>
    </reaction>
</comment>